<evidence type="ECO:0000256" key="2">
    <source>
        <dbReference type="ARBA" id="ARBA00008520"/>
    </source>
</evidence>
<dbReference type="STRING" id="282197.SAMN04488517_11235"/>
<evidence type="ECO:0000313" key="5">
    <source>
        <dbReference type="Proteomes" id="UP000048908"/>
    </source>
</evidence>
<protein>
    <submittedName>
        <fullName evidence="4">sn-glycerol-3-phosphate-binding periplasmic protein UgpB</fullName>
    </submittedName>
</protein>
<feature type="chain" id="PRO_5005807504" evidence="3">
    <location>
        <begin position="21"/>
        <end position="410"/>
    </location>
</feature>
<dbReference type="PANTHER" id="PTHR43649">
    <property type="entry name" value="ARABINOSE-BINDING PROTEIN-RELATED"/>
    <property type="match status" value="1"/>
</dbReference>
<sequence length="410" mass="44294">MKTLFPLTGLALAAALPATAQTELTVYHAWPHHAEWQQEIADRFIAANPDVSIDFQAPAPDYDEGLVSVIRQNLAGDPPDVFMAGSHLLGDLVARDMVQPLDDMIGDTDLNAEGYTDAVLAFTQVNGTQYGLPWTSSTPVMFYNAELVEQAGGDPDDLPDTWEETIALAADIDALGDDIMGMYYTPGDDDWMTQNLLASAGLAPIAEDGTIAFDTDRGREAIALFERLHDEGGQTAISNNDARQQMYAGKLGLYFNSTAAVRSFEREIGDRFAWGTAQMPKLVDEGGVASGGMAAVILTDDPEKRAAAWDYLLFGTGPEAQALVVENTGYMPVNTGALEVLGDFYQDHPQFETSAQQTDRAYPWFGWPGQNGARISQIVLDRMAAIANDQQSAEEAAAGMTEEIAAQLPQ</sequence>
<gene>
    <name evidence="4" type="primary">ugpB</name>
    <name evidence="4" type="ORF">JAN5088_03407</name>
</gene>
<dbReference type="OrthoDB" id="2509690at2"/>
<evidence type="ECO:0000256" key="3">
    <source>
        <dbReference type="SAM" id="SignalP"/>
    </source>
</evidence>
<organism evidence="4 5">
    <name type="scientific">Jannaschia rubra</name>
    <dbReference type="NCBI Taxonomy" id="282197"/>
    <lineage>
        <taxon>Bacteria</taxon>
        <taxon>Pseudomonadati</taxon>
        <taxon>Pseudomonadota</taxon>
        <taxon>Alphaproteobacteria</taxon>
        <taxon>Rhodobacterales</taxon>
        <taxon>Roseobacteraceae</taxon>
        <taxon>Jannaschia</taxon>
    </lineage>
</organism>
<feature type="signal peptide" evidence="3">
    <location>
        <begin position="1"/>
        <end position="20"/>
    </location>
</feature>
<dbReference type="AlphaFoldDB" id="A0A0M6XWF6"/>
<accession>A0A0M6XWF6</accession>
<dbReference type="Proteomes" id="UP000048908">
    <property type="component" value="Unassembled WGS sequence"/>
</dbReference>
<name>A0A0M6XWF6_9RHOB</name>
<proteinExistence type="inferred from homology"/>
<evidence type="ECO:0000256" key="1">
    <source>
        <dbReference type="ARBA" id="ARBA00004418"/>
    </source>
</evidence>
<dbReference type="CDD" id="cd14748">
    <property type="entry name" value="PBP2_UgpB"/>
    <property type="match status" value="1"/>
</dbReference>
<evidence type="ECO:0000313" key="4">
    <source>
        <dbReference type="EMBL" id="CTQ34611.1"/>
    </source>
</evidence>
<comment type="subcellular location">
    <subcellularLocation>
        <location evidence="1">Periplasm</location>
    </subcellularLocation>
</comment>
<dbReference type="InterPro" id="IPR050490">
    <property type="entry name" value="Bact_solute-bd_prot1"/>
</dbReference>
<dbReference type="Gene3D" id="3.40.190.10">
    <property type="entry name" value="Periplasmic binding protein-like II"/>
    <property type="match status" value="2"/>
</dbReference>
<dbReference type="PANTHER" id="PTHR43649:SF12">
    <property type="entry name" value="DIACETYLCHITOBIOSE BINDING PROTEIN DASA"/>
    <property type="match status" value="1"/>
</dbReference>
<dbReference type="SUPFAM" id="SSF53850">
    <property type="entry name" value="Periplasmic binding protein-like II"/>
    <property type="match status" value="1"/>
</dbReference>
<dbReference type="InterPro" id="IPR006059">
    <property type="entry name" value="SBP"/>
</dbReference>
<dbReference type="Pfam" id="PF13416">
    <property type="entry name" value="SBP_bac_8"/>
    <property type="match status" value="1"/>
</dbReference>
<dbReference type="RefSeq" id="WP_055683979.1">
    <property type="nucleotide sequence ID" value="NZ_CXPG01000023.1"/>
</dbReference>
<keyword evidence="3" id="KW-0732">Signal</keyword>
<keyword evidence="5" id="KW-1185">Reference proteome</keyword>
<dbReference type="GO" id="GO:0042597">
    <property type="term" value="C:periplasmic space"/>
    <property type="evidence" value="ECO:0007669"/>
    <property type="project" value="UniProtKB-SubCell"/>
</dbReference>
<reference evidence="4 5" key="1">
    <citation type="submission" date="2015-07" db="EMBL/GenBank/DDBJ databases">
        <authorList>
            <person name="Noorani M."/>
        </authorList>
    </citation>
    <scope>NUCLEOTIDE SEQUENCE [LARGE SCALE GENOMIC DNA]</scope>
    <source>
        <strain evidence="4 5">CECT 5088</strain>
    </source>
</reference>
<dbReference type="EMBL" id="CXPG01000023">
    <property type="protein sequence ID" value="CTQ34611.1"/>
    <property type="molecule type" value="Genomic_DNA"/>
</dbReference>
<comment type="similarity">
    <text evidence="2">Belongs to the bacterial solute-binding protein 1 family.</text>
</comment>